<evidence type="ECO:0000313" key="5">
    <source>
        <dbReference type="EMBL" id="SSC13900.1"/>
    </source>
</evidence>
<dbReference type="CDD" id="cd05233">
    <property type="entry name" value="SDR_c"/>
    <property type="match status" value="1"/>
</dbReference>
<keyword evidence="6" id="KW-1185">Reference proteome</keyword>
<name>A0A7Z7PQ96_9BACT</name>
<dbReference type="SUPFAM" id="SSF51735">
    <property type="entry name" value="NAD(P)-binding Rossmann-fold domains"/>
    <property type="match status" value="1"/>
</dbReference>
<dbReference type="AlphaFoldDB" id="A0A7Z7PQ96"/>
<dbReference type="InterPro" id="IPR036291">
    <property type="entry name" value="NAD(P)-bd_dom_sf"/>
</dbReference>
<dbReference type="Proteomes" id="UP000250796">
    <property type="component" value="Chromosome MESINF"/>
</dbReference>
<dbReference type="PRINTS" id="PR00081">
    <property type="entry name" value="GDHRDH"/>
</dbReference>
<reference evidence="5 6" key="1">
    <citation type="submission" date="2017-01" db="EMBL/GenBank/DDBJ databases">
        <authorList>
            <person name="Erauso G."/>
        </authorList>
    </citation>
    <scope>NUCLEOTIDE SEQUENCE [LARGE SCALE GENOMIC DNA]</scope>
    <source>
        <strain evidence="5">MESINF1</strain>
    </source>
</reference>
<dbReference type="PRINTS" id="PR00080">
    <property type="entry name" value="SDRFAMILY"/>
</dbReference>
<keyword evidence="3" id="KW-0560">Oxidoreductase</keyword>
<accession>A0A7Z7PQ96</accession>
<gene>
    <name evidence="5" type="ORF">MESINF_2460</name>
</gene>
<comment type="similarity">
    <text evidence="1 4">Belongs to the short-chain dehydrogenases/reductases (SDR) family.</text>
</comment>
<dbReference type="GO" id="GO:0016491">
    <property type="term" value="F:oxidoreductase activity"/>
    <property type="evidence" value="ECO:0007669"/>
    <property type="project" value="UniProtKB-KW"/>
</dbReference>
<dbReference type="EMBL" id="LS974202">
    <property type="protein sequence ID" value="SSC13900.1"/>
    <property type="molecule type" value="Genomic_DNA"/>
</dbReference>
<evidence type="ECO:0000256" key="3">
    <source>
        <dbReference type="ARBA" id="ARBA00023002"/>
    </source>
</evidence>
<dbReference type="PROSITE" id="PS00061">
    <property type="entry name" value="ADH_SHORT"/>
    <property type="match status" value="1"/>
</dbReference>
<organism evidence="5 6">
    <name type="scientific">Mesotoga infera</name>
    <dbReference type="NCBI Taxonomy" id="1236046"/>
    <lineage>
        <taxon>Bacteria</taxon>
        <taxon>Thermotogati</taxon>
        <taxon>Thermotogota</taxon>
        <taxon>Thermotogae</taxon>
        <taxon>Kosmotogales</taxon>
        <taxon>Kosmotogaceae</taxon>
        <taxon>Mesotoga</taxon>
    </lineage>
</organism>
<protein>
    <submittedName>
        <fullName evidence="5">Short-chain dehydrogenase/reductase SDR</fullName>
    </submittedName>
</protein>
<evidence type="ECO:0000256" key="2">
    <source>
        <dbReference type="ARBA" id="ARBA00022857"/>
    </source>
</evidence>
<dbReference type="RefSeq" id="WP_169700065.1">
    <property type="nucleotide sequence ID" value="NZ_LS974202.1"/>
</dbReference>
<proteinExistence type="inferred from homology"/>
<dbReference type="InterPro" id="IPR020904">
    <property type="entry name" value="Sc_DH/Rdtase_CS"/>
</dbReference>
<dbReference type="Gene3D" id="3.40.50.720">
    <property type="entry name" value="NAD(P)-binding Rossmann-like Domain"/>
    <property type="match status" value="1"/>
</dbReference>
<evidence type="ECO:0000256" key="1">
    <source>
        <dbReference type="ARBA" id="ARBA00006484"/>
    </source>
</evidence>
<dbReference type="KEGG" id="minf:MESINF_2460"/>
<dbReference type="PANTHER" id="PTHR43391:SF14">
    <property type="entry name" value="DEHYDROGENASE_REDUCTASE SDR FAMILY PROTEIN 7-LIKE"/>
    <property type="match status" value="1"/>
</dbReference>
<keyword evidence="2" id="KW-0521">NADP</keyword>
<sequence>MSEYFENKVAVVTGAASGIGLGLTEHLLSRGAMAVFMSDIKMENLDKEAKRLESNFPGKVFPVLSDVTKLEQIEACINKARDFDGHLDFLFNNAGIGMTLPTEQVNFDIWKYVIDINLMGVIYGTYTAIPIMRKQGSGHIVNTASIAGLVPVPYQALYAATKSAVKVMSESLQYELETEGLQFSVVCPGNVRTAIFGNLTPPPDSISVDEAVQYILDEMEKKSLLIVLPQAARDIDIAYRTNREKFDEFARQLGAERRENYRTKGTYY</sequence>
<evidence type="ECO:0000256" key="4">
    <source>
        <dbReference type="RuleBase" id="RU000363"/>
    </source>
</evidence>
<dbReference type="Pfam" id="PF00106">
    <property type="entry name" value="adh_short"/>
    <property type="match status" value="1"/>
</dbReference>
<evidence type="ECO:0000313" key="6">
    <source>
        <dbReference type="Proteomes" id="UP000250796"/>
    </source>
</evidence>
<dbReference type="InterPro" id="IPR002347">
    <property type="entry name" value="SDR_fam"/>
</dbReference>
<dbReference type="PANTHER" id="PTHR43391">
    <property type="entry name" value="RETINOL DEHYDROGENASE-RELATED"/>
    <property type="match status" value="1"/>
</dbReference>